<evidence type="ECO:0000313" key="2">
    <source>
        <dbReference type="EMBL" id="MFC4337451.1"/>
    </source>
</evidence>
<reference evidence="3" key="1">
    <citation type="journal article" date="2019" name="Int. J. Syst. Evol. Microbiol.">
        <title>The Global Catalogue of Microorganisms (GCM) 10K type strain sequencing project: providing services to taxonomists for standard genome sequencing and annotation.</title>
        <authorList>
            <consortium name="The Broad Institute Genomics Platform"/>
            <consortium name="The Broad Institute Genome Sequencing Center for Infectious Disease"/>
            <person name="Wu L."/>
            <person name="Ma J."/>
        </authorList>
    </citation>
    <scope>NUCLEOTIDE SEQUENCE [LARGE SCALE GENOMIC DNA]</scope>
    <source>
        <strain evidence="3">IBRC-M 10908</strain>
    </source>
</reference>
<dbReference type="RefSeq" id="WP_380624459.1">
    <property type="nucleotide sequence ID" value="NZ_JBHSDK010000033.1"/>
</dbReference>
<protein>
    <submittedName>
        <fullName evidence="2">Uncharacterized protein</fullName>
    </submittedName>
</protein>
<name>A0ABV8U4D5_9ACTN</name>
<dbReference type="Proteomes" id="UP001595823">
    <property type="component" value="Unassembled WGS sequence"/>
</dbReference>
<sequence>MDDDSSNTQSSTADPDSEFTQAESILEMEKIASDIASELPDFPGFGTRSWSDTGECEPGAGLVQMEIAYDFPEGTWESDLVQKQYLDVLRGYFDENGYQITWDEPSKSGKFHNLQADKGDFNVWYAVGGAAGFRFQSKCVTESDELTYVPPVGDVPEDQDAVSKWFPEGIPSDTPSE</sequence>
<accession>A0ABV8U4D5</accession>
<organism evidence="2 3">
    <name type="scientific">Salininema proteolyticum</name>
    <dbReference type="NCBI Taxonomy" id="1607685"/>
    <lineage>
        <taxon>Bacteria</taxon>
        <taxon>Bacillati</taxon>
        <taxon>Actinomycetota</taxon>
        <taxon>Actinomycetes</taxon>
        <taxon>Glycomycetales</taxon>
        <taxon>Glycomycetaceae</taxon>
        <taxon>Salininema</taxon>
    </lineage>
</organism>
<evidence type="ECO:0000313" key="3">
    <source>
        <dbReference type="Proteomes" id="UP001595823"/>
    </source>
</evidence>
<evidence type="ECO:0000256" key="1">
    <source>
        <dbReference type="SAM" id="MobiDB-lite"/>
    </source>
</evidence>
<gene>
    <name evidence="2" type="ORF">ACFPET_19830</name>
</gene>
<feature type="region of interest" description="Disordered" evidence="1">
    <location>
        <begin position="1"/>
        <end position="23"/>
    </location>
</feature>
<keyword evidence="3" id="KW-1185">Reference proteome</keyword>
<proteinExistence type="predicted"/>
<comment type="caution">
    <text evidence="2">The sequence shown here is derived from an EMBL/GenBank/DDBJ whole genome shotgun (WGS) entry which is preliminary data.</text>
</comment>
<dbReference type="EMBL" id="JBHSDK010000033">
    <property type="protein sequence ID" value="MFC4337451.1"/>
    <property type="molecule type" value="Genomic_DNA"/>
</dbReference>